<feature type="region of interest" description="Disordered" evidence="1">
    <location>
        <begin position="146"/>
        <end position="182"/>
    </location>
</feature>
<gene>
    <name evidence="3" type="ORF">ACIO7M_33175</name>
</gene>
<evidence type="ECO:0000313" key="3">
    <source>
        <dbReference type="EMBL" id="MFJ2825922.1"/>
    </source>
</evidence>
<dbReference type="RefSeq" id="WP_402387879.1">
    <property type="nucleotide sequence ID" value="NZ_JBIUYY010000025.1"/>
</dbReference>
<comment type="caution">
    <text evidence="3">The sequence shown here is derived from an EMBL/GenBank/DDBJ whole genome shotgun (WGS) entry which is preliminary data.</text>
</comment>
<keyword evidence="4" id="KW-1185">Reference proteome</keyword>
<name>A0ABW8EUZ6_STRT5</name>
<evidence type="ECO:0000313" key="4">
    <source>
        <dbReference type="Proteomes" id="UP001617351"/>
    </source>
</evidence>
<dbReference type="Proteomes" id="UP001617351">
    <property type="component" value="Unassembled WGS sequence"/>
</dbReference>
<accession>A0ABW8EUZ6</accession>
<proteinExistence type="predicted"/>
<organism evidence="3 4">
    <name type="scientific">Streptomyces toxytricini</name>
    <name type="common">Actinomyces toxytricini</name>
    <dbReference type="NCBI Taxonomy" id="67369"/>
    <lineage>
        <taxon>Bacteria</taxon>
        <taxon>Bacillati</taxon>
        <taxon>Actinomycetota</taxon>
        <taxon>Actinomycetes</taxon>
        <taxon>Kitasatosporales</taxon>
        <taxon>Streptomycetaceae</taxon>
        <taxon>Streptomyces</taxon>
    </lineage>
</organism>
<dbReference type="Pfam" id="PF01068">
    <property type="entry name" value="DNA_ligase_A_M"/>
    <property type="match status" value="1"/>
</dbReference>
<sequence length="182" mass="20412">MSFDGLQRRADARGRTAVALTTSLPAFSIAFDILQQDGTELLPYRQRRLRLENLFATQRLAAPWTLCPITTDLLKAQQWLESWIEISGLEGIVVKPVHQPYRPEYRGWYILRRRDTTEAIIGALSGTLVRPHLLLLGRNDQAGHLHPVGRTAPLLGAPRRRQPGRSRPGTSLDGHAVRRGLG</sequence>
<reference evidence="3 4" key="1">
    <citation type="submission" date="2024-10" db="EMBL/GenBank/DDBJ databases">
        <title>The Natural Products Discovery Center: Release of the First 8490 Sequenced Strains for Exploring Actinobacteria Biosynthetic Diversity.</title>
        <authorList>
            <person name="Kalkreuter E."/>
            <person name="Kautsar S.A."/>
            <person name="Yang D."/>
            <person name="Bader C.D."/>
            <person name="Teijaro C.N."/>
            <person name="Fluegel L."/>
            <person name="Davis C.M."/>
            <person name="Simpson J.R."/>
            <person name="Lauterbach L."/>
            <person name="Steele A.D."/>
            <person name="Gui C."/>
            <person name="Meng S."/>
            <person name="Li G."/>
            <person name="Viehrig K."/>
            <person name="Ye F."/>
            <person name="Su P."/>
            <person name="Kiefer A.F."/>
            <person name="Nichols A."/>
            <person name="Cepeda A.J."/>
            <person name="Yan W."/>
            <person name="Fan B."/>
            <person name="Jiang Y."/>
            <person name="Adhikari A."/>
            <person name="Zheng C.-J."/>
            <person name="Schuster L."/>
            <person name="Cowan T.M."/>
            <person name="Smanski M.J."/>
            <person name="Chevrette M.G."/>
            <person name="De Carvalho L.P.S."/>
            <person name="Shen B."/>
        </authorList>
    </citation>
    <scope>NUCLEOTIDE SEQUENCE [LARGE SCALE GENOMIC DNA]</scope>
    <source>
        <strain evidence="3 4">NPDC087220</strain>
    </source>
</reference>
<feature type="domain" description="ATP-dependent DNA ligase family profile" evidence="2">
    <location>
        <begin position="6"/>
        <end position="109"/>
    </location>
</feature>
<dbReference type="EMBL" id="JBIUYY010000025">
    <property type="protein sequence ID" value="MFJ2825922.1"/>
    <property type="molecule type" value="Genomic_DNA"/>
</dbReference>
<evidence type="ECO:0000259" key="2">
    <source>
        <dbReference type="Pfam" id="PF01068"/>
    </source>
</evidence>
<dbReference type="Gene3D" id="3.30.470.30">
    <property type="entry name" value="DNA ligase/mRNA capping enzyme"/>
    <property type="match status" value="1"/>
</dbReference>
<protein>
    <recommendedName>
        <fullName evidence="2">ATP-dependent DNA ligase family profile domain-containing protein</fullName>
    </recommendedName>
</protein>
<dbReference type="InterPro" id="IPR012310">
    <property type="entry name" value="DNA_ligase_ATP-dep_cent"/>
</dbReference>
<evidence type="ECO:0000256" key="1">
    <source>
        <dbReference type="SAM" id="MobiDB-lite"/>
    </source>
</evidence>
<dbReference type="SUPFAM" id="SSF56091">
    <property type="entry name" value="DNA ligase/mRNA capping enzyme, catalytic domain"/>
    <property type="match status" value="1"/>
</dbReference>